<dbReference type="InterPro" id="IPR006427">
    <property type="entry name" value="Portal_HK97"/>
</dbReference>
<accession>A0A1H6A9B3</accession>
<dbReference type="EMBL" id="FNVO01000005">
    <property type="protein sequence ID" value="SEG44794.1"/>
    <property type="molecule type" value="Genomic_DNA"/>
</dbReference>
<gene>
    <name evidence="1" type="ORF">SAMN04489712_105271</name>
</gene>
<dbReference type="AlphaFoldDB" id="A0A1H6A9B3"/>
<dbReference type="Proteomes" id="UP000236723">
    <property type="component" value="Unassembled WGS sequence"/>
</dbReference>
<evidence type="ECO:0000313" key="1">
    <source>
        <dbReference type="EMBL" id="SEG44794.1"/>
    </source>
</evidence>
<proteinExistence type="predicted"/>
<reference evidence="2" key="1">
    <citation type="submission" date="2016-10" db="EMBL/GenBank/DDBJ databases">
        <authorList>
            <person name="Varghese N."/>
            <person name="Submissions S."/>
        </authorList>
    </citation>
    <scope>NUCLEOTIDE SEQUENCE [LARGE SCALE GENOMIC DNA]</scope>
    <source>
        <strain evidence="2">DSM 43163</strain>
    </source>
</reference>
<dbReference type="RefSeq" id="WP_103938247.1">
    <property type="nucleotide sequence ID" value="NZ_FNVO01000005.1"/>
</dbReference>
<sequence>MSLFSRRHAALTVLADQLIPARPQRSGTPTVTQETALRHSAVWACLRLRADLVSTMPVDVFRRVARRQVEVPRPPVLVAPGATVITTNGDRVDLGEWLYATQMDLDRGGNVFGLITERDGMGLPARIDLVPLADVTVVIRDGVLTYRIAGTKYEPHQVWHERQFTVAGLPVGLSPVAYAAWSIGEYLSVQDFALDWFGSGAIPSAHLKNTVKQTLTAGEASVAKERFKAAVEGRDLFVTGSDWEYSMIQAEAAGADWLEAKRFGIGDIARFFGCPGDLIDAAVSTGSITYANITQRNLQFLIMNLGPTIIRRENALSRRLLPQPRFVKFNTDALLRMDPQTRAQTIKTQLDARILAPSEARELDNRPPFTDQQLAEFDRLYGVPRTQPSTAAATGVTP</sequence>
<evidence type="ECO:0000313" key="2">
    <source>
        <dbReference type="Proteomes" id="UP000236723"/>
    </source>
</evidence>
<name>A0A1H6A9B3_9ACTN</name>
<dbReference type="InterPro" id="IPR006944">
    <property type="entry name" value="Phage/GTA_portal"/>
</dbReference>
<keyword evidence="2" id="KW-1185">Reference proteome</keyword>
<dbReference type="OrthoDB" id="9765386at2"/>
<protein>
    <submittedName>
        <fullName evidence="1">Phage portal protein, HK97 family</fullName>
    </submittedName>
</protein>
<organism evidence="1 2">
    <name type="scientific">Thermomonospora echinospora</name>
    <dbReference type="NCBI Taxonomy" id="1992"/>
    <lineage>
        <taxon>Bacteria</taxon>
        <taxon>Bacillati</taxon>
        <taxon>Actinomycetota</taxon>
        <taxon>Actinomycetes</taxon>
        <taxon>Streptosporangiales</taxon>
        <taxon>Thermomonosporaceae</taxon>
        <taxon>Thermomonospora</taxon>
    </lineage>
</organism>
<dbReference type="Pfam" id="PF04860">
    <property type="entry name" value="Phage_portal"/>
    <property type="match status" value="1"/>
</dbReference>
<dbReference type="NCBIfam" id="TIGR01537">
    <property type="entry name" value="portal_HK97"/>
    <property type="match status" value="1"/>
</dbReference>
<dbReference type="Gene3D" id="1.20.1270.210">
    <property type="match status" value="1"/>
</dbReference>